<sequence>MTKIKIKALIWNEWNIEHIRKHKVTIEEIAEAGENLFFHRRTENERYLAIGRSGRRLLTLIIKRKGVGKYYLVTAFDSAKKDRRKVYEKENKNS</sequence>
<dbReference type="AlphaFoldDB" id="A0A0G0UBU3"/>
<reference evidence="1 2" key="1">
    <citation type="journal article" date="2015" name="Nature">
        <title>rRNA introns, odd ribosomes, and small enigmatic genomes across a large radiation of phyla.</title>
        <authorList>
            <person name="Brown C.T."/>
            <person name="Hug L.A."/>
            <person name="Thomas B.C."/>
            <person name="Sharon I."/>
            <person name="Castelle C.J."/>
            <person name="Singh A."/>
            <person name="Wilkins M.J."/>
            <person name="Williams K.H."/>
            <person name="Banfield J.F."/>
        </authorList>
    </citation>
    <scope>NUCLEOTIDE SEQUENCE [LARGE SCALE GENOMIC DNA]</scope>
</reference>
<dbReference type="Proteomes" id="UP000033858">
    <property type="component" value="Unassembled WGS sequence"/>
</dbReference>
<gene>
    <name evidence="1" type="ORF">UU32_C0015G0005</name>
</gene>
<dbReference type="EMBL" id="LCAE01000015">
    <property type="protein sequence ID" value="KKR86454.1"/>
    <property type="molecule type" value="Genomic_DNA"/>
</dbReference>
<comment type="caution">
    <text evidence="1">The sequence shown here is derived from an EMBL/GenBank/DDBJ whole genome shotgun (WGS) entry which is preliminary data.</text>
</comment>
<dbReference type="Gene3D" id="3.10.450.530">
    <property type="entry name" value="Ribonuclease toxin, BrnT, of type II toxin-antitoxin system"/>
    <property type="match status" value="1"/>
</dbReference>
<evidence type="ECO:0000313" key="2">
    <source>
        <dbReference type="Proteomes" id="UP000033858"/>
    </source>
</evidence>
<accession>A0A0G0UBU3</accession>
<evidence type="ECO:0000313" key="1">
    <source>
        <dbReference type="EMBL" id="KKR86454.1"/>
    </source>
</evidence>
<protein>
    <recommendedName>
        <fullName evidence="3">BrnT family toxin</fullName>
    </recommendedName>
</protein>
<organism evidence="1 2">
    <name type="scientific">Candidatus Woesebacteria bacterium GW2011_GWB1_41_10</name>
    <dbReference type="NCBI Taxonomy" id="1618577"/>
    <lineage>
        <taxon>Bacteria</taxon>
        <taxon>Candidatus Woeseibacteriota</taxon>
    </lineage>
</organism>
<proteinExistence type="predicted"/>
<dbReference type="InterPro" id="IPR038573">
    <property type="entry name" value="BrnT_sf"/>
</dbReference>
<evidence type="ECO:0008006" key="3">
    <source>
        <dbReference type="Google" id="ProtNLM"/>
    </source>
</evidence>
<name>A0A0G0UBU3_9BACT</name>